<sequence>MLLALIDLAPSVASDAILSVSRIAEKLIELHWDHARPYSDAPLRQVRSPNRENTTLLLETMKLHNVVGSGMAFEQACTK</sequence>
<name>D5P7F1_9MYCO</name>
<dbReference type="EMBL" id="ADNV01000199">
    <property type="protein sequence ID" value="EFG77966.1"/>
    <property type="molecule type" value="Genomic_DNA"/>
</dbReference>
<reference evidence="1 2" key="1">
    <citation type="submission" date="2010-04" db="EMBL/GenBank/DDBJ databases">
        <authorList>
            <person name="Muzny D."/>
            <person name="Qin X."/>
            <person name="Deng J."/>
            <person name="Jiang H."/>
            <person name="Liu Y."/>
            <person name="Qu J."/>
            <person name="Song X.-Z."/>
            <person name="Zhang L."/>
            <person name="Thornton R."/>
            <person name="Coyle M."/>
            <person name="Francisco L."/>
            <person name="Jackson L."/>
            <person name="Javaid M."/>
            <person name="Korchina V."/>
            <person name="Kovar C."/>
            <person name="Mata R."/>
            <person name="Mathew T."/>
            <person name="Ngo R."/>
            <person name="Nguyen L."/>
            <person name="Nguyen N."/>
            <person name="Okwuonu G."/>
            <person name="Ongeri F."/>
            <person name="Pham C."/>
            <person name="Simmons D."/>
            <person name="Wilczek-Boney K."/>
            <person name="Hale W."/>
            <person name="Jakkamsetti A."/>
            <person name="Pham P."/>
            <person name="Ruth R."/>
            <person name="San Lucas F."/>
            <person name="Warren J."/>
            <person name="Zhang J."/>
            <person name="Zhao Z."/>
            <person name="Zhou C."/>
            <person name="Zhu D."/>
            <person name="Lee S."/>
            <person name="Bess C."/>
            <person name="Blankenburg K."/>
            <person name="Forbes L."/>
            <person name="Fu Q."/>
            <person name="Gubbala S."/>
            <person name="Hirani K."/>
            <person name="Jayaseelan J.C."/>
            <person name="Lara F."/>
            <person name="Munidasa M."/>
            <person name="Palculict T."/>
            <person name="Patil S."/>
            <person name="Pu L.-L."/>
            <person name="Saada N."/>
            <person name="Tang L."/>
            <person name="Weissenberger G."/>
            <person name="Zhu Y."/>
            <person name="Hemphill L."/>
            <person name="Shang Y."/>
            <person name="Youmans B."/>
            <person name="Ayvaz T."/>
            <person name="Ross M."/>
            <person name="Santibanez J."/>
            <person name="Aqrawi P."/>
            <person name="Gross S."/>
            <person name="Joshi V."/>
            <person name="Fowler G."/>
            <person name="Nazareth L."/>
            <person name="Reid J."/>
            <person name="Worley K."/>
            <person name="Petrosino J."/>
            <person name="Highlander S."/>
            <person name="Gibbs R."/>
        </authorList>
    </citation>
    <scope>NUCLEOTIDE SEQUENCE [LARGE SCALE GENOMIC DNA]</scope>
    <source>
        <strain evidence="1 2">ATCC BAA-614</strain>
    </source>
</reference>
<dbReference type="Proteomes" id="UP000003653">
    <property type="component" value="Unassembled WGS sequence"/>
</dbReference>
<feature type="non-terminal residue" evidence="1">
    <location>
        <position position="79"/>
    </location>
</feature>
<dbReference type="HOGENOM" id="CLU_2611717_0_0_11"/>
<keyword evidence="2" id="KW-1185">Reference proteome</keyword>
<protein>
    <submittedName>
        <fullName evidence="1">Uncharacterized protein</fullName>
    </submittedName>
</protein>
<evidence type="ECO:0000313" key="2">
    <source>
        <dbReference type="Proteomes" id="UP000003653"/>
    </source>
</evidence>
<evidence type="ECO:0000313" key="1">
    <source>
        <dbReference type="EMBL" id="EFG77966.1"/>
    </source>
</evidence>
<proteinExistence type="predicted"/>
<organism evidence="1 2">
    <name type="scientific">Mycobacterium parascrofulaceum ATCC BAA-614</name>
    <dbReference type="NCBI Taxonomy" id="525368"/>
    <lineage>
        <taxon>Bacteria</taxon>
        <taxon>Bacillati</taxon>
        <taxon>Actinomycetota</taxon>
        <taxon>Actinomycetes</taxon>
        <taxon>Mycobacteriales</taxon>
        <taxon>Mycobacteriaceae</taxon>
        <taxon>Mycobacterium</taxon>
        <taxon>Mycobacterium simiae complex</taxon>
    </lineage>
</organism>
<dbReference type="RefSeq" id="WP_007170962.1">
    <property type="nucleotide sequence ID" value="NZ_GG770557.1"/>
</dbReference>
<accession>D5P7F1</accession>
<dbReference type="AlphaFoldDB" id="D5P7F1"/>
<comment type="caution">
    <text evidence="1">The sequence shown here is derived from an EMBL/GenBank/DDBJ whole genome shotgun (WGS) entry which is preliminary data.</text>
</comment>
<gene>
    <name evidence="1" type="ORF">HMPREF0591_2095</name>
</gene>